<dbReference type="RefSeq" id="WP_210599307.1">
    <property type="nucleotide sequence ID" value="NZ_JAGKSQ010000013.1"/>
</dbReference>
<protein>
    <submittedName>
        <fullName evidence="4">Spore gernimation protein GerD</fullName>
    </submittedName>
</protein>
<accession>A0A940WVB9</accession>
<organism evidence="4 5">
    <name type="scientific">Halalkalibacter suaedae</name>
    <dbReference type="NCBI Taxonomy" id="2822140"/>
    <lineage>
        <taxon>Bacteria</taxon>
        <taxon>Bacillati</taxon>
        <taxon>Bacillota</taxon>
        <taxon>Bacilli</taxon>
        <taxon>Bacillales</taxon>
        <taxon>Bacillaceae</taxon>
        <taxon>Halalkalibacter</taxon>
    </lineage>
</organism>
<proteinExistence type="predicted"/>
<keyword evidence="2" id="KW-0732">Signal</keyword>
<dbReference type="InterPro" id="IPR041262">
    <property type="entry name" value="GerD_central"/>
</dbReference>
<name>A0A940WVB9_9BACI</name>
<feature type="region of interest" description="Disordered" evidence="1">
    <location>
        <begin position="185"/>
        <end position="205"/>
    </location>
</feature>
<feature type="chain" id="PRO_5037022122" evidence="2">
    <location>
        <begin position="19"/>
        <end position="205"/>
    </location>
</feature>
<sequence>MQQFIILCFICTLLSSCAANENSGGNTSPDYEGTKKMMVDMLQTDEGKKAVEELITEEEMQQKLVMDNNFVKETIQQTLTSEDGKKFWLEAMKDPEFAKTFAESMQAENEKILKGLMKDPEYQEMMMTILKDPEMEAAALELMQSKEYRQQVMTIMQESFESPLFVAKINEILMTVTAKHLDELTKQAESGGEAKKEEGGGEGGS</sequence>
<dbReference type="Proteomes" id="UP000678228">
    <property type="component" value="Unassembled WGS sequence"/>
</dbReference>
<evidence type="ECO:0000256" key="2">
    <source>
        <dbReference type="SAM" id="SignalP"/>
    </source>
</evidence>
<reference evidence="4" key="1">
    <citation type="submission" date="2021-03" db="EMBL/GenBank/DDBJ databases">
        <title>Bacillus suaedae sp. nov., isolated from Suaeda aralocaspica.</title>
        <authorList>
            <person name="Lei R.F.R."/>
        </authorList>
    </citation>
    <scope>NUCLEOTIDE SEQUENCE</scope>
    <source>
        <strain evidence="4">YZJH907-2</strain>
    </source>
</reference>
<evidence type="ECO:0000313" key="5">
    <source>
        <dbReference type="Proteomes" id="UP000678228"/>
    </source>
</evidence>
<evidence type="ECO:0000313" key="4">
    <source>
        <dbReference type="EMBL" id="MBP3953449.1"/>
    </source>
</evidence>
<dbReference type="EMBL" id="JAGKSQ010000013">
    <property type="protein sequence ID" value="MBP3953449.1"/>
    <property type="molecule type" value="Genomic_DNA"/>
</dbReference>
<feature type="domain" description="Spore germination GerD central core" evidence="3">
    <location>
        <begin position="64"/>
        <end position="175"/>
    </location>
</feature>
<evidence type="ECO:0000259" key="3">
    <source>
        <dbReference type="Pfam" id="PF17898"/>
    </source>
</evidence>
<feature type="signal peptide" evidence="2">
    <location>
        <begin position="1"/>
        <end position="18"/>
    </location>
</feature>
<evidence type="ECO:0000256" key="1">
    <source>
        <dbReference type="SAM" id="MobiDB-lite"/>
    </source>
</evidence>
<feature type="compositionally biased region" description="Basic and acidic residues" evidence="1">
    <location>
        <begin position="185"/>
        <end position="199"/>
    </location>
</feature>
<dbReference type="AlphaFoldDB" id="A0A940WVB9"/>
<dbReference type="Pfam" id="PF17898">
    <property type="entry name" value="GerD"/>
    <property type="match status" value="1"/>
</dbReference>
<dbReference type="NCBIfam" id="NF040801">
    <property type="entry name" value="spore_GerD"/>
    <property type="match status" value="1"/>
</dbReference>
<comment type="caution">
    <text evidence="4">The sequence shown here is derived from an EMBL/GenBank/DDBJ whole genome shotgun (WGS) entry which is preliminary data.</text>
</comment>
<gene>
    <name evidence="4" type="ORF">J7W16_20285</name>
</gene>
<keyword evidence="5" id="KW-1185">Reference proteome</keyword>